<keyword evidence="13" id="KW-1185">Reference proteome</keyword>
<dbReference type="EMBL" id="CP034235">
    <property type="protein sequence ID" value="QGR00045.1"/>
    <property type="molecule type" value="Genomic_DNA"/>
</dbReference>
<gene>
    <name evidence="12" type="ORF">EHS13_11620</name>
</gene>
<dbReference type="Pfam" id="PF07730">
    <property type="entry name" value="HisKA_3"/>
    <property type="match status" value="1"/>
</dbReference>
<dbReference type="Proteomes" id="UP000426246">
    <property type="component" value="Chromosome"/>
</dbReference>
<dbReference type="GO" id="GO:0046983">
    <property type="term" value="F:protein dimerization activity"/>
    <property type="evidence" value="ECO:0007669"/>
    <property type="project" value="InterPro"/>
</dbReference>
<keyword evidence="6 12" id="KW-0418">Kinase</keyword>
<sequence length="268" mass="31565">MNYVVLRMITILLPTLMIGGFEYIRHEVLLDYMTMETGNFYITALTFVLSYIFANWMFRRIEQSNKHLVEEQARRSVYEERERLANELHDNIAQTLFFLHVKLQKGHLEEAKAAVSDINNQVRQAIFNLRSSPDEVTDFVERIQLWLQEWQLITGITVTDEFKLEERYFSTMEEVHLLSIIQEAFTNIRKHSGASQVDISLQAEQNQWFLRIRDNGQGLGEERMTENKYGMLMMKRRSEEISAELNYQTIDKSGLEIIVKGTKEVQKV</sequence>
<evidence type="ECO:0000256" key="3">
    <source>
        <dbReference type="ARBA" id="ARBA00022553"/>
    </source>
</evidence>
<evidence type="ECO:0000256" key="5">
    <source>
        <dbReference type="ARBA" id="ARBA00022741"/>
    </source>
</evidence>
<feature type="domain" description="Signal transduction histidine kinase subgroup 3 dimerisation and phosphoacceptor" evidence="11">
    <location>
        <begin position="80"/>
        <end position="131"/>
    </location>
</feature>
<dbReference type="AlphaFoldDB" id="A0A6B8RW89"/>
<evidence type="ECO:0000256" key="9">
    <source>
        <dbReference type="SAM" id="Phobius"/>
    </source>
</evidence>
<name>A0A6B8RW89_9BACL</name>
<evidence type="ECO:0000313" key="13">
    <source>
        <dbReference type="Proteomes" id="UP000426246"/>
    </source>
</evidence>
<evidence type="ECO:0000256" key="1">
    <source>
        <dbReference type="ARBA" id="ARBA00000085"/>
    </source>
</evidence>
<evidence type="ECO:0000259" key="10">
    <source>
        <dbReference type="Pfam" id="PF02518"/>
    </source>
</evidence>
<dbReference type="InterPro" id="IPR003594">
    <property type="entry name" value="HATPase_dom"/>
</dbReference>
<dbReference type="EC" id="2.7.13.3" evidence="2"/>
<dbReference type="KEGG" id="ppsc:EHS13_11620"/>
<dbReference type="GO" id="GO:0016020">
    <property type="term" value="C:membrane"/>
    <property type="evidence" value="ECO:0007669"/>
    <property type="project" value="InterPro"/>
</dbReference>
<dbReference type="InterPro" id="IPR011712">
    <property type="entry name" value="Sig_transdc_His_kin_sub3_dim/P"/>
</dbReference>
<dbReference type="Gene3D" id="1.20.5.1930">
    <property type="match status" value="1"/>
</dbReference>
<keyword evidence="7" id="KW-0067">ATP-binding</keyword>
<evidence type="ECO:0000256" key="6">
    <source>
        <dbReference type="ARBA" id="ARBA00022777"/>
    </source>
</evidence>
<dbReference type="InterPro" id="IPR050482">
    <property type="entry name" value="Sensor_HK_TwoCompSys"/>
</dbReference>
<evidence type="ECO:0000256" key="8">
    <source>
        <dbReference type="ARBA" id="ARBA00023012"/>
    </source>
</evidence>
<dbReference type="GO" id="GO:0005524">
    <property type="term" value="F:ATP binding"/>
    <property type="evidence" value="ECO:0007669"/>
    <property type="project" value="UniProtKB-KW"/>
</dbReference>
<organism evidence="12 13">
    <name type="scientific">Paenibacillus psychroresistens</name>
    <dbReference type="NCBI Taxonomy" id="1778678"/>
    <lineage>
        <taxon>Bacteria</taxon>
        <taxon>Bacillati</taxon>
        <taxon>Bacillota</taxon>
        <taxon>Bacilli</taxon>
        <taxon>Bacillales</taxon>
        <taxon>Paenibacillaceae</taxon>
        <taxon>Paenibacillus</taxon>
    </lineage>
</organism>
<keyword evidence="3" id="KW-0597">Phosphoprotein</keyword>
<keyword evidence="9" id="KW-0472">Membrane</keyword>
<dbReference type="InterPro" id="IPR036890">
    <property type="entry name" value="HATPase_C_sf"/>
</dbReference>
<dbReference type="PANTHER" id="PTHR24421:SF10">
    <property type="entry name" value="NITRATE_NITRITE SENSOR PROTEIN NARQ"/>
    <property type="match status" value="1"/>
</dbReference>
<keyword evidence="8" id="KW-0902">Two-component regulatory system</keyword>
<comment type="catalytic activity">
    <reaction evidence="1">
        <text>ATP + protein L-histidine = ADP + protein N-phospho-L-histidine.</text>
        <dbReference type="EC" id="2.7.13.3"/>
    </reaction>
</comment>
<dbReference type="CDD" id="cd16917">
    <property type="entry name" value="HATPase_UhpB-NarQ-NarX-like"/>
    <property type="match status" value="1"/>
</dbReference>
<evidence type="ECO:0000256" key="2">
    <source>
        <dbReference type="ARBA" id="ARBA00012438"/>
    </source>
</evidence>
<evidence type="ECO:0000259" key="11">
    <source>
        <dbReference type="Pfam" id="PF07730"/>
    </source>
</evidence>
<protein>
    <recommendedName>
        <fullName evidence="2">histidine kinase</fullName>
        <ecNumber evidence="2">2.7.13.3</ecNumber>
    </recommendedName>
</protein>
<keyword evidence="5" id="KW-0547">Nucleotide-binding</keyword>
<dbReference type="Gene3D" id="3.30.565.10">
    <property type="entry name" value="Histidine kinase-like ATPase, C-terminal domain"/>
    <property type="match status" value="1"/>
</dbReference>
<keyword evidence="9" id="KW-1133">Transmembrane helix</keyword>
<proteinExistence type="predicted"/>
<evidence type="ECO:0000313" key="12">
    <source>
        <dbReference type="EMBL" id="QGR00045.1"/>
    </source>
</evidence>
<dbReference type="Pfam" id="PF02518">
    <property type="entry name" value="HATPase_c"/>
    <property type="match status" value="1"/>
</dbReference>
<feature type="domain" description="Histidine kinase/HSP90-like ATPase" evidence="10">
    <location>
        <begin position="174"/>
        <end position="257"/>
    </location>
</feature>
<dbReference type="GO" id="GO:0000155">
    <property type="term" value="F:phosphorelay sensor kinase activity"/>
    <property type="evidence" value="ECO:0007669"/>
    <property type="project" value="InterPro"/>
</dbReference>
<reference evidence="13" key="1">
    <citation type="submission" date="2018-11" db="EMBL/GenBank/DDBJ databases">
        <title>Complete genome sequence of Paenibacillus sp. ML311-T8.</title>
        <authorList>
            <person name="Nam Y.-D."/>
            <person name="Kang J."/>
            <person name="Chung W.-H."/>
            <person name="Park Y.S."/>
        </authorList>
    </citation>
    <scope>NUCLEOTIDE SEQUENCE [LARGE SCALE GENOMIC DNA]</scope>
    <source>
        <strain evidence="13">ML311-T8</strain>
    </source>
</reference>
<dbReference type="OrthoDB" id="773385at2"/>
<feature type="transmembrane region" description="Helical" evidence="9">
    <location>
        <begin position="5"/>
        <end position="24"/>
    </location>
</feature>
<dbReference type="PANTHER" id="PTHR24421">
    <property type="entry name" value="NITRATE/NITRITE SENSOR PROTEIN NARX-RELATED"/>
    <property type="match status" value="1"/>
</dbReference>
<dbReference type="SUPFAM" id="SSF55874">
    <property type="entry name" value="ATPase domain of HSP90 chaperone/DNA topoisomerase II/histidine kinase"/>
    <property type="match status" value="1"/>
</dbReference>
<keyword evidence="9" id="KW-0812">Transmembrane</keyword>
<accession>A0A6B8RW89</accession>
<keyword evidence="4" id="KW-0808">Transferase</keyword>
<feature type="transmembrane region" description="Helical" evidence="9">
    <location>
        <begin position="40"/>
        <end position="58"/>
    </location>
</feature>
<evidence type="ECO:0000256" key="4">
    <source>
        <dbReference type="ARBA" id="ARBA00022679"/>
    </source>
</evidence>
<evidence type="ECO:0000256" key="7">
    <source>
        <dbReference type="ARBA" id="ARBA00022840"/>
    </source>
</evidence>